<keyword evidence="9" id="KW-1185">Reference proteome</keyword>
<organism evidence="8 9">
    <name type="scientific">Paramicrosporidium saccamoebae</name>
    <dbReference type="NCBI Taxonomy" id="1246581"/>
    <lineage>
        <taxon>Eukaryota</taxon>
        <taxon>Fungi</taxon>
        <taxon>Fungi incertae sedis</taxon>
        <taxon>Cryptomycota</taxon>
        <taxon>Cryptomycota incertae sedis</taxon>
        <taxon>Paramicrosporidium</taxon>
    </lineage>
</organism>
<protein>
    <submittedName>
        <fullName evidence="8">Catalase-peroxidase</fullName>
    </submittedName>
</protein>
<dbReference type="EMBL" id="MTSL01000050">
    <property type="protein sequence ID" value="PJF19620.1"/>
    <property type="molecule type" value="Genomic_DNA"/>
</dbReference>
<dbReference type="InterPro" id="IPR050448">
    <property type="entry name" value="OpgB/LTA_synthase_biosynth"/>
</dbReference>
<proteinExistence type="predicted"/>
<comment type="caution">
    <text evidence="8">The sequence shown here is derived from an EMBL/GenBank/DDBJ whole genome shotgun (WGS) entry which is preliminary data.</text>
</comment>
<evidence type="ECO:0000313" key="8">
    <source>
        <dbReference type="EMBL" id="PJF19620.1"/>
    </source>
</evidence>
<evidence type="ECO:0000259" key="7">
    <source>
        <dbReference type="Pfam" id="PF00884"/>
    </source>
</evidence>
<evidence type="ECO:0000256" key="6">
    <source>
        <dbReference type="SAM" id="Phobius"/>
    </source>
</evidence>
<keyword evidence="8" id="KW-0575">Peroxidase</keyword>
<dbReference type="AlphaFoldDB" id="A0A2H9TPM6"/>
<evidence type="ECO:0000256" key="5">
    <source>
        <dbReference type="ARBA" id="ARBA00023136"/>
    </source>
</evidence>
<evidence type="ECO:0000256" key="4">
    <source>
        <dbReference type="ARBA" id="ARBA00022989"/>
    </source>
</evidence>
<sequence length="702" mass="80218">MTIERTVVTTTGIVSLISTAASKCYLITSLSELRKWKNCARVPALVIPDILLMTALSLGMLWAINMSGRRKNGVLRYGILGLSLVLFGLVSTINSVGVAYFQQSGALVEWSTVFDFLVDFRAASSFFVANSGPSLFWIWLHVFFFGCVLFFRWKRNGSEYYTPLLAPKTLDERASYGVSTWLSAILVIFYTSWALLTGPKVGNWRMLSEPQLVSFSKAALEALFGDYFIRFSSPHDGGDMYDECETISSMYDVFSNQKRRCTKRMSPDYSFLRRTPKSEIKNVVWLYLESARNDILPFKNDSAWAVENLSAELRQQNPFSPFLSSLIEKGLYFENFRTISTYTLKALLGGLCSVVPLPANRLIEWNLEPYRKCLPRALHENGWETLFMEPGTADWEHQRENLAKIGFNTSVAVEEMDAGIFVGPYRSRFQEVNYFGNDDLPIIEPLIDWMNKNRREEKPSFATLLTNVNHDPYDLPKGWESVDYVKNNDPKVNKFLNTARYTDNFVKEFVKALQDNGILKDTLLVVMGDHGMSLGEHSRVGTNENSEEQLLKIPCLLYSENEAWRKKYPPKRHSDVHSSLDMLPTIMDMLNEDPKTPTSLFTEHYEGGSLVRRPKRDPLHISLINPGGHSTVFWQTDKKVVLKGYSDAVFYDLQLDPQENDPKPIDVVEGADGKWFNRILNFNELLMHKMRQAWNSTAEPVE</sequence>
<name>A0A2H9TPM6_9FUNG</name>
<dbReference type="InterPro" id="IPR017850">
    <property type="entry name" value="Alkaline_phosphatase_core_sf"/>
</dbReference>
<dbReference type="GO" id="GO:0005886">
    <property type="term" value="C:plasma membrane"/>
    <property type="evidence" value="ECO:0007669"/>
    <property type="project" value="UniProtKB-SubCell"/>
</dbReference>
<accession>A0A2H9TPM6</accession>
<dbReference type="PANTHER" id="PTHR47371:SF3">
    <property type="entry name" value="PHOSPHOGLYCEROL TRANSFERASE I"/>
    <property type="match status" value="1"/>
</dbReference>
<comment type="subcellular location">
    <subcellularLocation>
        <location evidence="1">Cell membrane</location>
        <topology evidence="1">Multi-pass membrane protein</topology>
    </subcellularLocation>
</comment>
<keyword evidence="5 6" id="KW-0472">Membrane</keyword>
<dbReference type="Proteomes" id="UP000240830">
    <property type="component" value="Unassembled WGS sequence"/>
</dbReference>
<feature type="transmembrane region" description="Helical" evidence="6">
    <location>
        <begin position="46"/>
        <end position="65"/>
    </location>
</feature>
<dbReference type="GO" id="GO:0004601">
    <property type="term" value="F:peroxidase activity"/>
    <property type="evidence" value="ECO:0007669"/>
    <property type="project" value="UniProtKB-KW"/>
</dbReference>
<keyword evidence="3 6" id="KW-0812">Transmembrane</keyword>
<dbReference type="Pfam" id="PF00884">
    <property type="entry name" value="Sulfatase"/>
    <property type="match status" value="1"/>
</dbReference>
<feature type="domain" description="Sulfatase N-terminal" evidence="7">
    <location>
        <begin position="281"/>
        <end position="590"/>
    </location>
</feature>
<feature type="transmembrane region" description="Helical" evidence="6">
    <location>
        <begin position="174"/>
        <end position="196"/>
    </location>
</feature>
<feature type="transmembrane region" description="Helical" evidence="6">
    <location>
        <begin position="134"/>
        <end position="153"/>
    </location>
</feature>
<dbReference type="CDD" id="cd16015">
    <property type="entry name" value="LTA_synthase"/>
    <property type="match status" value="1"/>
</dbReference>
<gene>
    <name evidence="8" type="ORF">PSACC_00575</name>
</gene>
<evidence type="ECO:0000313" key="9">
    <source>
        <dbReference type="Proteomes" id="UP000240830"/>
    </source>
</evidence>
<keyword evidence="2" id="KW-1003">Cell membrane</keyword>
<evidence type="ECO:0000256" key="1">
    <source>
        <dbReference type="ARBA" id="ARBA00004651"/>
    </source>
</evidence>
<feature type="transmembrane region" description="Helical" evidence="6">
    <location>
        <begin position="77"/>
        <end position="101"/>
    </location>
</feature>
<dbReference type="STRING" id="1246581.A0A2H9TPM6"/>
<reference evidence="8 9" key="1">
    <citation type="submission" date="2016-10" db="EMBL/GenBank/DDBJ databases">
        <title>The genome of Paramicrosporidium saccamoebae is the missing link in understanding Cryptomycota and Microsporidia evolution.</title>
        <authorList>
            <person name="Quandt C.A."/>
            <person name="Beaudet D."/>
            <person name="Corsaro D."/>
            <person name="Michel R."/>
            <person name="Corradi N."/>
            <person name="James T."/>
        </authorList>
    </citation>
    <scope>NUCLEOTIDE SEQUENCE [LARGE SCALE GENOMIC DNA]</scope>
    <source>
        <strain evidence="8 9">KSL3</strain>
    </source>
</reference>
<dbReference type="Gene3D" id="3.40.720.10">
    <property type="entry name" value="Alkaline Phosphatase, subunit A"/>
    <property type="match status" value="1"/>
</dbReference>
<keyword evidence="4 6" id="KW-1133">Transmembrane helix</keyword>
<keyword evidence="8" id="KW-0560">Oxidoreductase</keyword>
<dbReference type="SUPFAM" id="SSF53649">
    <property type="entry name" value="Alkaline phosphatase-like"/>
    <property type="match status" value="1"/>
</dbReference>
<dbReference type="PANTHER" id="PTHR47371">
    <property type="entry name" value="LIPOTEICHOIC ACID SYNTHASE"/>
    <property type="match status" value="1"/>
</dbReference>
<evidence type="ECO:0000256" key="2">
    <source>
        <dbReference type="ARBA" id="ARBA00022475"/>
    </source>
</evidence>
<dbReference type="OrthoDB" id="103349at2759"/>
<dbReference type="InterPro" id="IPR000917">
    <property type="entry name" value="Sulfatase_N"/>
</dbReference>
<evidence type="ECO:0000256" key="3">
    <source>
        <dbReference type="ARBA" id="ARBA00022692"/>
    </source>
</evidence>